<evidence type="ECO:0000256" key="1">
    <source>
        <dbReference type="ARBA" id="ARBA00022857"/>
    </source>
</evidence>
<evidence type="ECO:0000259" key="3">
    <source>
        <dbReference type="Pfam" id="PF05368"/>
    </source>
</evidence>
<dbReference type="GO" id="GO:0016491">
    <property type="term" value="F:oxidoreductase activity"/>
    <property type="evidence" value="ECO:0007669"/>
    <property type="project" value="UniProtKB-KW"/>
</dbReference>
<keyword evidence="1" id="KW-0521">NADP</keyword>
<dbReference type="InterPro" id="IPR051609">
    <property type="entry name" value="NmrA/Isoflavone_reductase-like"/>
</dbReference>
<accession>A0A9W8RZ40</accession>
<keyword evidence="2" id="KW-0560">Oxidoreductase</keyword>
<dbReference type="SUPFAM" id="SSF51735">
    <property type="entry name" value="NAD(P)-binding Rossmann-fold domains"/>
    <property type="match status" value="1"/>
</dbReference>
<keyword evidence="5" id="KW-1185">Reference proteome</keyword>
<dbReference type="InterPro" id="IPR008030">
    <property type="entry name" value="NmrA-like"/>
</dbReference>
<proteinExistence type="predicted"/>
<dbReference type="CDD" id="cd05259">
    <property type="entry name" value="PCBER_SDR_a"/>
    <property type="match status" value="1"/>
</dbReference>
<organism evidence="4 5">
    <name type="scientific">Fusarium torreyae</name>
    <dbReference type="NCBI Taxonomy" id="1237075"/>
    <lineage>
        <taxon>Eukaryota</taxon>
        <taxon>Fungi</taxon>
        <taxon>Dikarya</taxon>
        <taxon>Ascomycota</taxon>
        <taxon>Pezizomycotina</taxon>
        <taxon>Sordariomycetes</taxon>
        <taxon>Hypocreomycetidae</taxon>
        <taxon>Hypocreales</taxon>
        <taxon>Nectriaceae</taxon>
        <taxon>Fusarium</taxon>
    </lineage>
</organism>
<feature type="domain" description="NmrA-like" evidence="3">
    <location>
        <begin position="4"/>
        <end position="245"/>
    </location>
</feature>
<dbReference type="InterPro" id="IPR045312">
    <property type="entry name" value="PCBER-like"/>
</dbReference>
<evidence type="ECO:0000313" key="4">
    <source>
        <dbReference type="EMBL" id="KAJ4258090.1"/>
    </source>
</evidence>
<name>A0A9W8RZ40_9HYPO</name>
<protein>
    <recommendedName>
        <fullName evidence="3">NmrA-like domain-containing protein</fullName>
    </recommendedName>
</protein>
<dbReference type="Gene3D" id="3.40.50.720">
    <property type="entry name" value="NAD(P)-binding Rossmann-like Domain"/>
    <property type="match status" value="1"/>
</dbReference>
<dbReference type="InterPro" id="IPR036291">
    <property type="entry name" value="NAD(P)-bd_dom_sf"/>
</dbReference>
<dbReference type="AlphaFoldDB" id="A0A9W8RZ40"/>
<dbReference type="Proteomes" id="UP001152049">
    <property type="component" value="Unassembled WGS sequence"/>
</dbReference>
<gene>
    <name evidence="4" type="ORF">NW762_008230</name>
</gene>
<dbReference type="OrthoDB" id="9974981at2759"/>
<comment type="caution">
    <text evidence="4">The sequence shown here is derived from an EMBL/GenBank/DDBJ whole genome shotgun (WGS) entry which is preliminary data.</text>
</comment>
<dbReference type="EMBL" id="JAOQAZ010000016">
    <property type="protein sequence ID" value="KAJ4258090.1"/>
    <property type="molecule type" value="Genomic_DNA"/>
</dbReference>
<sequence length="299" mass="32000">MAIQKVAVVGGSGLLGTKVVSSLLNAGFEVTAITRNESSATFPDKVTVKRVDITSVDSIKGAITGQDAVVSTAATAATANQKVIIDAAIAAKVSRFIPSEFGIPSRENRDTKIGSILAGKVHNTDYLIELAQKHDWFSWTGLSNGLFLDSGLRSDRGFINIKDRKVRLVDSGNEPYSTTTLAFVGDAVAAILKKPDETANKYLDIAGVTTTQNEVLKIAEQVTGDKFEVLHISGAELEKIGDEKIAKKDFSAFGDYLQQFLFADGAGHSLKGDKNAIGLLGLRTENLEEVIERVVSEIQ</sequence>
<dbReference type="PANTHER" id="PTHR47706:SF9">
    <property type="entry name" value="NMRA-LIKE DOMAIN-CONTAINING PROTEIN-RELATED"/>
    <property type="match status" value="1"/>
</dbReference>
<reference evidence="4" key="1">
    <citation type="submission" date="2022-09" db="EMBL/GenBank/DDBJ databases">
        <title>Fusarium specimens isolated from Avocado Roots.</title>
        <authorList>
            <person name="Stajich J."/>
            <person name="Roper C."/>
            <person name="Heimlech-Rivalta G."/>
        </authorList>
    </citation>
    <scope>NUCLEOTIDE SEQUENCE</scope>
    <source>
        <strain evidence="4">CF00136</strain>
    </source>
</reference>
<evidence type="ECO:0000313" key="5">
    <source>
        <dbReference type="Proteomes" id="UP001152049"/>
    </source>
</evidence>
<evidence type="ECO:0000256" key="2">
    <source>
        <dbReference type="ARBA" id="ARBA00023002"/>
    </source>
</evidence>
<dbReference type="PANTHER" id="PTHR47706">
    <property type="entry name" value="NMRA-LIKE FAMILY PROTEIN"/>
    <property type="match status" value="1"/>
</dbReference>
<dbReference type="Pfam" id="PF05368">
    <property type="entry name" value="NmrA"/>
    <property type="match status" value="1"/>
</dbReference>